<accession>A0A8J2S5N0</accession>
<evidence type="ECO:0008006" key="4">
    <source>
        <dbReference type="Google" id="ProtNLM"/>
    </source>
</evidence>
<evidence type="ECO:0000313" key="2">
    <source>
        <dbReference type="EMBL" id="CAH0365217.1"/>
    </source>
</evidence>
<name>A0A8J2S5N0_9STRA</name>
<sequence length="385" mass="42932">MAAPQYSWQTSLTRNTNSREDDPRPDLEKQAAVVACLRRRVGQKPLNAQKLIEEMGADAVDLRIDSGVDAMLRRNPRVRVALDDEGEATYVYKAAHDDVHDFESLVQFVEQAKDGVRAVDLYDTYIGAADDVEKAIVAGDVLACFDASIRKVCLFPRGQPYVVGLSNAVRDSRATLQTRRDLRGDVRRGDAVKIAKVSRGAHELIMDRSSVKWFRIDSKVHHSGAQPKRAQRPLSASSLREMHSSNVYVSEYNEQTVPLGVDEEDEDDSDDEYPVHVSLAKHGCTNDVRALWLETAEQTPTDRSLLQRKLAEADLQHGSLQRRPRGKKRKEEEEAKKKRRRVNPKFAKLTNTHLAGTPIGDVLQAALEGRDIEGSATGGARFDVA</sequence>
<feature type="region of interest" description="Disordered" evidence="1">
    <location>
        <begin position="1"/>
        <end position="26"/>
    </location>
</feature>
<dbReference type="GO" id="GO:0005673">
    <property type="term" value="C:transcription factor TFIIE complex"/>
    <property type="evidence" value="ECO:0007669"/>
    <property type="project" value="InterPro"/>
</dbReference>
<dbReference type="GO" id="GO:0001097">
    <property type="term" value="F:TFIIH-class transcription factor complex binding"/>
    <property type="evidence" value="ECO:0007669"/>
    <property type="project" value="TreeGrafter"/>
</dbReference>
<dbReference type="GO" id="GO:0006367">
    <property type="term" value="P:transcription initiation at RNA polymerase II promoter"/>
    <property type="evidence" value="ECO:0007669"/>
    <property type="project" value="InterPro"/>
</dbReference>
<dbReference type="PANTHER" id="PTHR12716:SF8">
    <property type="entry name" value="TRANSCRIPTION INITIATION FACTOR IIE SUBUNIT BETA"/>
    <property type="match status" value="1"/>
</dbReference>
<dbReference type="AlphaFoldDB" id="A0A8J2S5N0"/>
<dbReference type="PANTHER" id="PTHR12716">
    <property type="entry name" value="TRANSCRIPTION INITIATION FACTOR IIE, BETA SUBUNIT"/>
    <property type="match status" value="1"/>
</dbReference>
<keyword evidence="3" id="KW-1185">Reference proteome</keyword>
<evidence type="ECO:0000313" key="3">
    <source>
        <dbReference type="Proteomes" id="UP000789595"/>
    </source>
</evidence>
<evidence type="ECO:0000256" key="1">
    <source>
        <dbReference type="SAM" id="MobiDB-lite"/>
    </source>
</evidence>
<proteinExistence type="predicted"/>
<feature type="region of interest" description="Disordered" evidence="1">
    <location>
        <begin position="312"/>
        <end position="353"/>
    </location>
</feature>
<dbReference type="EMBL" id="CAKKNE010000001">
    <property type="protein sequence ID" value="CAH0365217.1"/>
    <property type="molecule type" value="Genomic_DNA"/>
</dbReference>
<reference evidence="2" key="1">
    <citation type="submission" date="2021-11" db="EMBL/GenBank/DDBJ databases">
        <authorList>
            <consortium name="Genoscope - CEA"/>
            <person name="William W."/>
        </authorList>
    </citation>
    <scope>NUCLEOTIDE SEQUENCE</scope>
</reference>
<gene>
    <name evidence="2" type="ORF">PECAL_1P16430</name>
</gene>
<organism evidence="2 3">
    <name type="scientific">Pelagomonas calceolata</name>
    <dbReference type="NCBI Taxonomy" id="35677"/>
    <lineage>
        <taxon>Eukaryota</taxon>
        <taxon>Sar</taxon>
        <taxon>Stramenopiles</taxon>
        <taxon>Ochrophyta</taxon>
        <taxon>Pelagophyceae</taxon>
        <taxon>Pelagomonadales</taxon>
        <taxon>Pelagomonadaceae</taxon>
        <taxon>Pelagomonas</taxon>
    </lineage>
</organism>
<protein>
    <recommendedName>
        <fullName evidence="4">Transcription initiation factor IIE subunit beta</fullName>
    </recommendedName>
</protein>
<feature type="compositionally biased region" description="Basic and acidic residues" evidence="1">
    <location>
        <begin position="17"/>
        <end position="26"/>
    </location>
</feature>
<dbReference type="InterPro" id="IPR016656">
    <property type="entry name" value="TFIIE-bsu"/>
</dbReference>
<feature type="compositionally biased region" description="Polar residues" evidence="1">
    <location>
        <begin position="1"/>
        <end position="16"/>
    </location>
</feature>
<dbReference type="Proteomes" id="UP000789595">
    <property type="component" value="Unassembled WGS sequence"/>
</dbReference>
<comment type="caution">
    <text evidence="2">The sequence shown here is derived from an EMBL/GenBank/DDBJ whole genome shotgun (WGS) entry which is preliminary data.</text>
</comment>
<dbReference type="OrthoDB" id="3907302at2759"/>